<dbReference type="InterPro" id="IPR030929">
    <property type="entry name" value="Aah/TibC-like"/>
</dbReference>
<sequence>MAPAAPPKPPYVPPAGTPVTAGPAGFRFDFNQGARLLLPPGAPRTVRLWDRDTNSLLFRTTGEGLVINSSKRFFVRFRVELWDGPDDSGPPSFTHDYDARDRKVLIQFPVGTLGDSLAWFPYAARFAEQHGCRLTCSLSGLIIPLLRDAYPHITFITPEELAEGNLRDSFYASYCLGLFFEDPKNALQPTDFRLVGLHRTAGYILGVDPSEMAPAISFDDPGPPIDAPYVCIAVQSSTQCKYWNNPDGWRRVVAAVKAAGFRVVCIDQKPVHGQGIMWNHMPHGVEDETGNRPLTERARWLRHAAFFIGTSSGLAWLAWAAGTPVVMISGFTHPTNEFTTPYRVINWHACNSCWNDPKHRFDHKDFLWCPRHAGTPRQFECSRLITAEQVLSTIARVPAWQAMQRRTSAATPTPPPASAQAVLAAAQ</sequence>
<gene>
    <name evidence="5" type="ORF">BKE38_02455</name>
</gene>
<dbReference type="PANTHER" id="PTHR30160">
    <property type="entry name" value="TETRAACYLDISACCHARIDE 4'-KINASE-RELATED"/>
    <property type="match status" value="1"/>
</dbReference>
<dbReference type="NCBIfam" id="TIGR04414">
    <property type="entry name" value="hepto_Aah_TibC"/>
    <property type="match status" value="1"/>
</dbReference>
<keyword evidence="6" id="KW-1185">Reference proteome</keyword>
<comment type="caution">
    <text evidence="5">The sequence shown here is derived from an EMBL/GenBank/DDBJ whole genome shotgun (WGS) entry which is preliminary data.</text>
</comment>
<dbReference type="InterPro" id="IPR002201">
    <property type="entry name" value="Glyco_trans_9"/>
</dbReference>
<feature type="compositionally biased region" description="Low complexity" evidence="3">
    <location>
        <begin position="418"/>
        <end position="427"/>
    </location>
</feature>
<keyword evidence="1" id="KW-0328">Glycosyltransferase</keyword>
<organism evidence="5 6">
    <name type="scientific">Teichococcus deserti</name>
    <dbReference type="NCBI Taxonomy" id="1817963"/>
    <lineage>
        <taxon>Bacteria</taxon>
        <taxon>Pseudomonadati</taxon>
        <taxon>Pseudomonadota</taxon>
        <taxon>Alphaproteobacteria</taxon>
        <taxon>Acetobacterales</taxon>
        <taxon>Roseomonadaceae</taxon>
        <taxon>Roseomonas</taxon>
    </lineage>
</organism>
<dbReference type="InterPro" id="IPR051199">
    <property type="entry name" value="LPS_LOS_Heptosyltrfase"/>
</dbReference>
<evidence type="ECO:0000313" key="5">
    <source>
        <dbReference type="EMBL" id="ONG58662.1"/>
    </source>
</evidence>
<dbReference type="Pfam" id="PF01075">
    <property type="entry name" value="Glyco_transf_9"/>
    <property type="match status" value="1"/>
</dbReference>
<dbReference type="AlphaFoldDB" id="A0A1V2H7K1"/>
<dbReference type="GO" id="GO:0008713">
    <property type="term" value="F:ADP-heptose-lipopolysaccharide heptosyltransferase activity"/>
    <property type="evidence" value="ECO:0007669"/>
    <property type="project" value="TreeGrafter"/>
</dbReference>
<dbReference type="Gene3D" id="3.40.50.2000">
    <property type="entry name" value="Glycogen Phosphorylase B"/>
    <property type="match status" value="1"/>
</dbReference>
<proteinExistence type="predicted"/>
<dbReference type="Proteomes" id="UP000188879">
    <property type="component" value="Unassembled WGS sequence"/>
</dbReference>
<feature type="region of interest" description="Disordered" evidence="3">
    <location>
        <begin position="405"/>
        <end position="427"/>
    </location>
</feature>
<dbReference type="PANTHER" id="PTHR30160:SF1">
    <property type="entry name" value="LIPOPOLYSACCHARIDE 1,2-N-ACETYLGLUCOSAMINETRANSFERASE-RELATED"/>
    <property type="match status" value="1"/>
</dbReference>
<dbReference type="GO" id="GO:0005829">
    <property type="term" value="C:cytosol"/>
    <property type="evidence" value="ECO:0007669"/>
    <property type="project" value="TreeGrafter"/>
</dbReference>
<protein>
    <submittedName>
        <fullName evidence="5">Autotransporter strand-loop-strand O-heptosyltransferase</fullName>
    </submittedName>
</protein>
<dbReference type="GO" id="GO:0009244">
    <property type="term" value="P:lipopolysaccharide core region biosynthetic process"/>
    <property type="evidence" value="ECO:0007669"/>
    <property type="project" value="TreeGrafter"/>
</dbReference>
<dbReference type="SUPFAM" id="SSF53756">
    <property type="entry name" value="UDP-Glycosyltransferase/glycogen phosphorylase"/>
    <property type="match status" value="1"/>
</dbReference>
<dbReference type="EMBL" id="MLCO01000016">
    <property type="protein sequence ID" value="ONG58662.1"/>
    <property type="molecule type" value="Genomic_DNA"/>
</dbReference>
<dbReference type="InterPro" id="IPR049327">
    <property type="entry name" value="TibC/BAHTCr-like_N"/>
</dbReference>
<evidence type="ECO:0000256" key="2">
    <source>
        <dbReference type="ARBA" id="ARBA00022679"/>
    </source>
</evidence>
<evidence type="ECO:0000259" key="4">
    <source>
        <dbReference type="Pfam" id="PF21129"/>
    </source>
</evidence>
<feature type="domain" description="Autotransproter heptosyltransferase TibC/BAHTCr-like N-terminal" evidence="4">
    <location>
        <begin position="22"/>
        <end position="83"/>
    </location>
</feature>
<evidence type="ECO:0000256" key="1">
    <source>
        <dbReference type="ARBA" id="ARBA00022676"/>
    </source>
</evidence>
<evidence type="ECO:0000313" key="6">
    <source>
        <dbReference type="Proteomes" id="UP000188879"/>
    </source>
</evidence>
<keyword evidence="2 5" id="KW-0808">Transferase</keyword>
<dbReference type="Pfam" id="PF21129">
    <property type="entry name" value="TibC_1st"/>
    <property type="match status" value="1"/>
</dbReference>
<name>A0A1V2H7K1_9PROT</name>
<reference evidence="5 6" key="1">
    <citation type="submission" date="2016-10" db="EMBL/GenBank/DDBJ databases">
        <title>Draft Genome sequence of Roseomonas sp. strain M3.</title>
        <authorList>
            <person name="Subhash Y."/>
            <person name="Lee S."/>
        </authorList>
    </citation>
    <scope>NUCLEOTIDE SEQUENCE [LARGE SCALE GENOMIC DNA]</scope>
    <source>
        <strain evidence="5 6">M3</strain>
    </source>
</reference>
<accession>A0A1V2H7K1</accession>
<evidence type="ECO:0000256" key="3">
    <source>
        <dbReference type="SAM" id="MobiDB-lite"/>
    </source>
</evidence>